<dbReference type="EMBL" id="JBHLXE010000016">
    <property type="protein sequence ID" value="MFC0178775.1"/>
    <property type="molecule type" value="Genomic_DNA"/>
</dbReference>
<keyword evidence="2" id="KW-1185">Reference proteome</keyword>
<dbReference type="InterPro" id="IPR010148">
    <property type="entry name" value="CRISPR-assoc_prot_CT1975"/>
</dbReference>
<protein>
    <submittedName>
        <fullName evidence="1">Type I-E CRISPR-associated protein Cas7/Cse4/CasC</fullName>
    </submittedName>
</protein>
<dbReference type="Proteomes" id="UP001589758">
    <property type="component" value="Unassembled WGS sequence"/>
</dbReference>
<reference evidence="1 2" key="1">
    <citation type="submission" date="2024-09" db="EMBL/GenBank/DDBJ databases">
        <authorList>
            <person name="Sun Q."/>
            <person name="Mori K."/>
        </authorList>
    </citation>
    <scope>NUCLEOTIDE SEQUENCE [LARGE SCALE GENOMIC DNA]</scope>
    <source>
        <strain evidence="1 2">CCM 8545</strain>
    </source>
</reference>
<evidence type="ECO:0000313" key="1">
    <source>
        <dbReference type="EMBL" id="MFC0178775.1"/>
    </source>
</evidence>
<proteinExistence type="predicted"/>
<name>A0ABV6C733_9GAMM</name>
<evidence type="ECO:0000313" key="2">
    <source>
        <dbReference type="Proteomes" id="UP001589758"/>
    </source>
</evidence>
<dbReference type="Pfam" id="PF09344">
    <property type="entry name" value="Cas_CT1975"/>
    <property type="match status" value="1"/>
</dbReference>
<organism evidence="1 2">
    <name type="scientific">Thorsellia kenyensis</name>
    <dbReference type="NCBI Taxonomy" id="1549888"/>
    <lineage>
        <taxon>Bacteria</taxon>
        <taxon>Pseudomonadati</taxon>
        <taxon>Pseudomonadota</taxon>
        <taxon>Gammaproteobacteria</taxon>
        <taxon>Enterobacterales</taxon>
        <taxon>Thorselliaceae</taxon>
        <taxon>Thorsellia</taxon>
    </lineage>
</organism>
<dbReference type="NCBIfam" id="TIGR01869">
    <property type="entry name" value="casC_Cse4"/>
    <property type="match status" value="1"/>
</dbReference>
<comment type="caution">
    <text evidence="1">The sequence shown here is derived from an EMBL/GenBank/DDBJ whole genome shotgun (WGS) entry which is preliminary data.</text>
</comment>
<dbReference type="RefSeq" id="WP_385875724.1">
    <property type="nucleotide sequence ID" value="NZ_JBHLXE010000016.1"/>
</dbReference>
<gene>
    <name evidence="1" type="primary">cas7e</name>
    <name evidence="1" type="ORF">ACFFIT_01460</name>
</gene>
<sequence length="344" mass="38212">MTKFIQLHLLTSYPASNLNRDDLGRPKTVRIGNTERIRISSQSLKRSWRVSDLFQESLGEHIGIRTRKIGSELQNKFLSAGIGTKEAFEYASLIASVFGKLQSKSVDIEQIVHISPFEKLAIDSLADIICTEKRAPSEEELKLLRHENIAIDMALFGRMLANKPEHNIEAACQVAHAFSVHSTLIEDDFFTAVDDLNVGIDDSGAGHLGESAFASALFYTYICIDKELLIENLANNTELANKAIAALVEAAVKISPKGKQNSYASRSYASFVLAEKGAQQPRSLSVAFLKSINSDDYLTDSINILLQQLNSFDEVYGKCSDERYMLNTVTSQGNFSEFIEFIKK</sequence>
<accession>A0ABV6C733</accession>